<dbReference type="Gene3D" id="3.30.559.10">
    <property type="entry name" value="Chloramphenicol acetyltransferase-like domain"/>
    <property type="match status" value="2"/>
</dbReference>
<keyword evidence="4" id="KW-0472">Membrane</keyword>
<evidence type="ECO:0000313" key="7">
    <source>
        <dbReference type="Proteomes" id="UP001295684"/>
    </source>
</evidence>
<organism evidence="6 7">
    <name type="scientific">Euplotes crassus</name>
    <dbReference type="NCBI Taxonomy" id="5936"/>
    <lineage>
        <taxon>Eukaryota</taxon>
        <taxon>Sar</taxon>
        <taxon>Alveolata</taxon>
        <taxon>Ciliophora</taxon>
        <taxon>Intramacronucleata</taxon>
        <taxon>Spirotrichea</taxon>
        <taxon>Hypotrichia</taxon>
        <taxon>Euplotida</taxon>
        <taxon>Euplotidae</taxon>
        <taxon>Moneuplotes</taxon>
    </lineage>
</organism>
<protein>
    <recommendedName>
        <fullName evidence="5">2-oxoacid dehydrogenase acyltransferase catalytic domain-containing protein</fullName>
    </recommendedName>
</protein>
<evidence type="ECO:0000256" key="4">
    <source>
        <dbReference type="SAM" id="Phobius"/>
    </source>
</evidence>
<dbReference type="PANTHER" id="PTHR43178:SF5">
    <property type="entry name" value="LIPOAMIDE ACYLTRANSFERASE COMPONENT OF BRANCHED-CHAIN ALPHA-KETO ACID DEHYDROGENASE COMPLEX, MITOCHONDRIAL"/>
    <property type="match status" value="1"/>
</dbReference>
<evidence type="ECO:0000256" key="3">
    <source>
        <dbReference type="ARBA" id="ARBA00023315"/>
    </source>
</evidence>
<dbReference type="SUPFAM" id="SSF52777">
    <property type="entry name" value="CoA-dependent acyltransferases"/>
    <property type="match status" value="1"/>
</dbReference>
<comment type="caution">
    <text evidence="6">The sequence shown here is derived from an EMBL/GenBank/DDBJ whole genome shotgun (WGS) entry which is preliminary data.</text>
</comment>
<evidence type="ECO:0000259" key="5">
    <source>
        <dbReference type="Pfam" id="PF00198"/>
    </source>
</evidence>
<dbReference type="InterPro" id="IPR023213">
    <property type="entry name" value="CAT-like_dom_sf"/>
</dbReference>
<proteinExistence type="predicted"/>
<reference evidence="6" key="1">
    <citation type="submission" date="2023-07" db="EMBL/GenBank/DDBJ databases">
        <authorList>
            <consortium name="AG Swart"/>
            <person name="Singh M."/>
            <person name="Singh A."/>
            <person name="Seah K."/>
            <person name="Emmerich C."/>
        </authorList>
    </citation>
    <scope>NUCLEOTIDE SEQUENCE</scope>
    <source>
        <strain evidence="6">DP1</strain>
    </source>
</reference>
<keyword evidence="7" id="KW-1185">Reference proteome</keyword>
<keyword evidence="2" id="KW-0808">Transferase</keyword>
<dbReference type="GO" id="GO:0005737">
    <property type="term" value="C:cytoplasm"/>
    <property type="evidence" value="ECO:0007669"/>
    <property type="project" value="TreeGrafter"/>
</dbReference>
<name>A0AAD1XNI0_EUPCR</name>
<feature type="domain" description="2-oxoacid dehydrogenase acyltransferase catalytic" evidence="5">
    <location>
        <begin position="225"/>
        <end position="306"/>
    </location>
</feature>
<gene>
    <name evidence="6" type="ORF">ECRASSUSDP1_LOCUS17155</name>
</gene>
<dbReference type="Proteomes" id="UP001295684">
    <property type="component" value="Unassembled WGS sequence"/>
</dbReference>
<dbReference type="GO" id="GO:0016407">
    <property type="term" value="F:acetyltransferase activity"/>
    <property type="evidence" value="ECO:0007669"/>
    <property type="project" value="TreeGrafter"/>
</dbReference>
<evidence type="ECO:0000256" key="1">
    <source>
        <dbReference type="ARBA" id="ARBA00001938"/>
    </source>
</evidence>
<dbReference type="InterPro" id="IPR001078">
    <property type="entry name" value="2-oxoacid_DH_actylTfrase"/>
</dbReference>
<feature type="domain" description="2-oxoacid dehydrogenase acyltransferase catalytic" evidence="5">
    <location>
        <begin position="65"/>
        <end position="176"/>
    </location>
</feature>
<dbReference type="InterPro" id="IPR050743">
    <property type="entry name" value="2-oxoacid_DH_E2_comp"/>
</dbReference>
<keyword evidence="3" id="KW-0012">Acyltransferase</keyword>
<sequence length="328" mass="36031">MNALIFLGLITLIIYGILVDATFFKIYIPLVIVYWVVSTVLFGRRDSVGKRRKITIASWADPQDPSSYMPVEYDVTDLVEYINKENKKEGSKAKLTMTYAVTKAMGIGFSLAADNIGRIAMGHFRSMKQIDIALLADVKGGKDLVPVTIKTPHQKSLEDIALIVKEKASRAKSGKDDTHNKNFALADFVPSFILGPIISVGSYLALNLGWDVPIVGAKGDQYPPIIITNIGSFGLEKGFAPLPPMATAICSCMGAVKDKPWVVNGEIEVRKIMTIVHTMDHRAGDAALVVKPFKVIQKLLEDPSLLESVKYDGDKILNPEILDLKKNK</sequence>
<evidence type="ECO:0000256" key="2">
    <source>
        <dbReference type="ARBA" id="ARBA00022679"/>
    </source>
</evidence>
<keyword evidence="4" id="KW-0812">Transmembrane</keyword>
<dbReference type="EMBL" id="CAMPGE010017295">
    <property type="protein sequence ID" value="CAI2375790.1"/>
    <property type="molecule type" value="Genomic_DNA"/>
</dbReference>
<dbReference type="GO" id="GO:0031405">
    <property type="term" value="F:lipoic acid binding"/>
    <property type="evidence" value="ECO:0007669"/>
    <property type="project" value="TreeGrafter"/>
</dbReference>
<comment type="cofactor">
    <cofactor evidence="1">
        <name>(R)-lipoate</name>
        <dbReference type="ChEBI" id="CHEBI:83088"/>
    </cofactor>
</comment>
<keyword evidence="4" id="KW-1133">Transmembrane helix</keyword>
<accession>A0AAD1XNI0</accession>
<feature type="transmembrane region" description="Helical" evidence="4">
    <location>
        <begin position="26"/>
        <end position="43"/>
    </location>
</feature>
<evidence type="ECO:0000313" key="6">
    <source>
        <dbReference type="EMBL" id="CAI2375790.1"/>
    </source>
</evidence>
<dbReference type="AlphaFoldDB" id="A0AAD1XNI0"/>
<dbReference type="Pfam" id="PF00198">
    <property type="entry name" value="2-oxoacid_dh"/>
    <property type="match status" value="2"/>
</dbReference>
<dbReference type="PANTHER" id="PTHR43178">
    <property type="entry name" value="DIHYDROLIPOAMIDE ACETYLTRANSFERASE COMPONENT OF PYRUVATE DEHYDROGENASE COMPLEX"/>
    <property type="match status" value="1"/>
</dbReference>